<dbReference type="SUPFAM" id="SSF53383">
    <property type="entry name" value="PLP-dependent transferases"/>
    <property type="match status" value="1"/>
</dbReference>
<protein>
    <submittedName>
        <fullName evidence="1">Uncharacterized protein</fullName>
    </submittedName>
</protein>
<evidence type="ECO:0000313" key="2">
    <source>
        <dbReference type="Proteomes" id="UP001464378"/>
    </source>
</evidence>
<reference evidence="1 2" key="1">
    <citation type="submission" date="2024-03" db="EMBL/GenBank/DDBJ databases">
        <title>Human intestinal bacterial collection.</title>
        <authorList>
            <person name="Pauvert C."/>
            <person name="Hitch T.C.A."/>
            <person name="Clavel T."/>
        </authorList>
    </citation>
    <scope>NUCLEOTIDE SEQUENCE [LARGE SCALE GENOMIC DNA]</scope>
    <source>
        <strain evidence="1 2">CLA-AP-H29</strain>
    </source>
</reference>
<organism evidence="1 2">
    <name type="scientific">Pseudoflavonifractor intestinihominis</name>
    <dbReference type="NCBI Taxonomy" id="3133171"/>
    <lineage>
        <taxon>Bacteria</taxon>
        <taxon>Bacillati</taxon>
        <taxon>Bacillota</taxon>
        <taxon>Clostridia</taxon>
        <taxon>Eubacteriales</taxon>
        <taxon>Oscillospiraceae</taxon>
        <taxon>Pseudoflavonifractor</taxon>
    </lineage>
</organism>
<dbReference type="RefSeq" id="WP_349231171.1">
    <property type="nucleotide sequence ID" value="NZ_JBBMFK010000005.1"/>
</dbReference>
<keyword evidence="2" id="KW-1185">Reference proteome</keyword>
<comment type="caution">
    <text evidence="1">The sequence shown here is derived from an EMBL/GenBank/DDBJ whole genome shotgun (WGS) entry which is preliminary data.</text>
</comment>
<name>A0ABV1E635_9FIRM</name>
<dbReference type="EMBL" id="JBBMFK010000005">
    <property type="protein sequence ID" value="MEQ2442759.1"/>
    <property type="molecule type" value="Genomic_DNA"/>
</dbReference>
<dbReference type="InterPro" id="IPR015422">
    <property type="entry name" value="PyrdxlP-dep_Trfase_small"/>
</dbReference>
<sequence length="121" mass="13668">MRTVVMNHRPAGPDEVPEGRRARLLRHLLGRMLELEEDGLRVLGPSDPFALRAPLVAVDFTGRDNREMARRLDQEYHIMVDCTDPANPHGGLLRLCPAPGVTFEDVDYVQGAVYRLLLEPR</sequence>
<dbReference type="InterPro" id="IPR015424">
    <property type="entry name" value="PyrdxlP-dep_Trfase"/>
</dbReference>
<accession>A0ABV1E635</accession>
<dbReference type="Gene3D" id="3.90.1150.10">
    <property type="entry name" value="Aspartate Aminotransferase, domain 1"/>
    <property type="match status" value="1"/>
</dbReference>
<gene>
    <name evidence="1" type="ORF">WMO64_04690</name>
</gene>
<evidence type="ECO:0000313" key="1">
    <source>
        <dbReference type="EMBL" id="MEQ2442759.1"/>
    </source>
</evidence>
<dbReference type="Proteomes" id="UP001464378">
    <property type="component" value="Unassembled WGS sequence"/>
</dbReference>
<proteinExistence type="predicted"/>